<evidence type="ECO:0000313" key="1">
    <source>
        <dbReference type="EMBL" id="TFK04699.1"/>
    </source>
</evidence>
<evidence type="ECO:0000313" key="2">
    <source>
        <dbReference type="Proteomes" id="UP000297703"/>
    </source>
</evidence>
<organism evidence="1 2">
    <name type="scientific">Platysternon megacephalum</name>
    <name type="common">big-headed turtle</name>
    <dbReference type="NCBI Taxonomy" id="55544"/>
    <lineage>
        <taxon>Eukaryota</taxon>
        <taxon>Metazoa</taxon>
        <taxon>Chordata</taxon>
        <taxon>Craniata</taxon>
        <taxon>Vertebrata</taxon>
        <taxon>Euteleostomi</taxon>
        <taxon>Archelosauria</taxon>
        <taxon>Testudinata</taxon>
        <taxon>Testudines</taxon>
        <taxon>Cryptodira</taxon>
        <taxon>Durocryptodira</taxon>
        <taxon>Testudinoidea</taxon>
        <taxon>Platysternidae</taxon>
        <taxon>Platysternon</taxon>
    </lineage>
</organism>
<sequence length="104" mass="11494">MPDCKCVCGPGMDLNPNLHGCICSAVHIVAENQTPCTYNMGKPGEGGGHKWRSCSTGEQRKEHLLVRYKTVQNAKMICAMLRGREGQDKSKWVWAGGREATCER</sequence>
<comment type="caution">
    <text evidence="1">The sequence shown here is derived from an EMBL/GenBank/DDBJ whole genome shotgun (WGS) entry which is preliminary data.</text>
</comment>
<dbReference type="Proteomes" id="UP000297703">
    <property type="component" value="Unassembled WGS sequence"/>
</dbReference>
<dbReference type="EMBL" id="QXTE01000130">
    <property type="protein sequence ID" value="TFK04699.1"/>
    <property type="molecule type" value="Genomic_DNA"/>
</dbReference>
<keyword evidence="2" id="KW-1185">Reference proteome</keyword>
<gene>
    <name evidence="1" type="ORF">DR999_PMT12768</name>
</gene>
<proteinExistence type="predicted"/>
<dbReference type="AlphaFoldDB" id="A0A4D9E374"/>
<reference evidence="1 2" key="1">
    <citation type="submission" date="2019-04" db="EMBL/GenBank/DDBJ databases">
        <title>Draft genome of the big-headed turtle Platysternon megacephalum.</title>
        <authorList>
            <person name="Gong S."/>
        </authorList>
    </citation>
    <scope>NUCLEOTIDE SEQUENCE [LARGE SCALE GENOMIC DNA]</scope>
    <source>
        <strain evidence="1">DO16091913</strain>
        <tissue evidence="1">Muscle</tissue>
    </source>
</reference>
<reference evidence="1 2" key="2">
    <citation type="submission" date="2019-04" db="EMBL/GenBank/DDBJ databases">
        <title>The genome sequence of big-headed turtle.</title>
        <authorList>
            <person name="Gong S."/>
        </authorList>
    </citation>
    <scope>NUCLEOTIDE SEQUENCE [LARGE SCALE GENOMIC DNA]</scope>
    <source>
        <strain evidence="1">DO16091913</strain>
        <tissue evidence="1">Muscle</tissue>
    </source>
</reference>
<accession>A0A4D9E374</accession>
<protein>
    <submittedName>
        <fullName evidence="1">Histone H4</fullName>
    </submittedName>
</protein>
<name>A0A4D9E374_9SAUR</name>